<name>A0A815FFE1_9BILA</name>
<dbReference type="AlphaFoldDB" id="A0A815FFE1"/>
<dbReference type="OrthoDB" id="10002937at2759"/>
<sequence length="149" mass="16033">MTTITTATTTFDGTYAVCLLAITLWCVLSNASPLNVNSEDNKTCAKYEVSHSNHCYYLDGSGGHCARGYKRASEAVLKTVASKFKGKTYKSKVSDNCCVWTSNTDENWGMPVSSCNIPGTFQSGPVLGGSGCTQVQQHYPAQLTFCESS</sequence>
<keyword evidence="1" id="KW-0732">Signal</keyword>
<organism evidence="2 3">
    <name type="scientific">Rotaria sordida</name>
    <dbReference type="NCBI Taxonomy" id="392033"/>
    <lineage>
        <taxon>Eukaryota</taxon>
        <taxon>Metazoa</taxon>
        <taxon>Spiralia</taxon>
        <taxon>Gnathifera</taxon>
        <taxon>Rotifera</taxon>
        <taxon>Eurotatoria</taxon>
        <taxon>Bdelloidea</taxon>
        <taxon>Philodinida</taxon>
        <taxon>Philodinidae</taxon>
        <taxon>Rotaria</taxon>
    </lineage>
</organism>
<dbReference type="Proteomes" id="UP000663882">
    <property type="component" value="Unassembled WGS sequence"/>
</dbReference>
<accession>A0A815FFE1</accession>
<evidence type="ECO:0008006" key="4">
    <source>
        <dbReference type="Google" id="ProtNLM"/>
    </source>
</evidence>
<comment type="caution">
    <text evidence="2">The sequence shown here is derived from an EMBL/GenBank/DDBJ whole genome shotgun (WGS) entry which is preliminary data.</text>
</comment>
<dbReference type="EMBL" id="CAJNOO010003175">
    <property type="protein sequence ID" value="CAF1322736.1"/>
    <property type="molecule type" value="Genomic_DNA"/>
</dbReference>
<feature type="chain" id="PRO_5032527399" description="Secreted protein" evidence="1">
    <location>
        <begin position="32"/>
        <end position="149"/>
    </location>
</feature>
<evidence type="ECO:0000313" key="2">
    <source>
        <dbReference type="EMBL" id="CAF1322736.1"/>
    </source>
</evidence>
<protein>
    <recommendedName>
        <fullName evidence="4">Secreted protein</fullName>
    </recommendedName>
</protein>
<gene>
    <name evidence="2" type="ORF">RFH988_LOCUS30837</name>
</gene>
<reference evidence="2" key="1">
    <citation type="submission" date="2021-02" db="EMBL/GenBank/DDBJ databases">
        <authorList>
            <person name="Nowell W R."/>
        </authorList>
    </citation>
    <scope>NUCLEOTIDE SEQUENCE</scope>
</reference>
<feature type="signal peptide" evidence="1">
    <location>
        <begin position="1"/>
        <end position="31"/>
    </location>
</feature>
<evidence type="ECO:0000256" key="1">
    <source>
        <dbReference type="SAM" id="SignalP"/>
    </source>
</evidence>
<evidence type="ECO:0000313" key="3">
    <source>
        <dbReference type="Proteomes" id="UP000663882"/>
    </source>
</evidence>
<proteinExistence type="predicted"/>